<organism evidence="2 3">
    <name type="scientific">Antrihabitans stalactiti</name>
    <dbReference type="NCBI Taxonomy" id="2584121"/>
    <lineage>
        <taxon>Bacteria</taxon>
        <taxon>Bacillati</taxon>
        <taxon>Actinomycetota</taxon>
        <taxon>Actinomycetes</taxon>
        <taxon>Mycobacteriales</taxon>
        <taxon>Nocardiaceae</taxon>
        <taxon>Antrihabitans</taxon>
    </lineage>
</organism>
<evidence type="ECO:0000313" key="3">
    <source>
        <dbReference type="Proteomes" id="UP000535543"/>
    </source>
</evidence>
<accession>A0A848KJU7</accession>
<dbReference type="Proteomes" id="UP000535543">
    <property type="component" value="Unassembled WGS sequence"/>
</dbReference>
<feature type="transmembrane region" description="Helical" evidence="1">
    <location>
        <begin position="241"/>
        <end position="261"/>
    </location>
</feature>
<keyword evidence="1" id="KW-0472">Membrane</keyword>
<evidence type="ECO:0000256" key="1">
    <source>
        <dbReference type="SAM" id="Phobius"/>
    </source>
</evidence>
<keyword evidence="1" id="KW-0812">Transmembrane</keyword>
<protein>
    <submittedName>
        <fullName evidence="2">Uncharacterized protein</fullName>
    </submittedName>
</protein>
<reference evidence="2 3" key="1">
    <citation type="submission" date="2019-05" db="EMBL/GenBank/DDBJ databases">
        <authorList>
            <person name="Lee S.D."/>
        </authorList>
    </citation>
    <scope>NUCLEOTIDE SEQUENCE [LARGE SCALE GENOMIC DNA]</scope>
    <source>
        <strain evidence="2 3">YC2-7</strain>
    </source>
</reference>
<evidence type="ECO:0000313" key="2">
    <source>
        <dbReference type="EMBL" id="NMN98118.1"/>
    </source>
</evidence>
<keyword evidence="1" id="KW-1133">Transmembrane helix</keyword>
<feature type="transmembrane region" description="Helical" evidence="1">
    <location>
        <begin position="67"/>
        <end position="89"/>
    </location>
</feature>
<dbReference type="RefSeq" id="WP_169591789.1">
    <property type="nucleotide sequence ID" value="NZ_VCQU01000009.1"/>
</dbReference>
<gene>
    <name evidence="2" type="ORF">FGL95_24050</name>
</gene>
<sequence>MNASAPLEVYVAGDTAPSQVERSEGNWLRTLTDTHGTLTPKAAVALVRGHLDPNDIRAFMRSSPARLLAIGLVLVIVCIVAGVVAALSINERQNDLNTLLDQTEPFASSAQQLYSSLSVADAAAATAFISGGIEPKAVRDTYTQAVGEAAAEVAGKAAGTEDSDAPTVQLLRSVATQLPVYAGLVETARANNRNGHPVGAAYLGEASTLMQGKILPSAEELHSQQSAAVLQTQHRYTSPPWLAFATLGFALVALLVGQAMVARRWKRVFNPGLMIATLVMIVAFGWAVIAGSFSAAAADRALEHGTNPLSRLTASRILAQQARSDETLKLARRDTSGEYDAAFDADIKRLRELLDGYPTRIEGSERVDQARDALDRWLSSHARMNDTLAKGDFVGASIVAVGEGATDSASAFTTLDKALAQGIEETRDALRSNIFRASKDLNTLAPGVAALALFATLWIALGLWPRLREYR</sequence>
<dbReference type="AlphaFoldDB" id="A0A848KJU7"/>
<name>A0A848KJU7_9NOCA</name>
<reference evidence="2 3" key="2">
    <citation type="submission" date="2020-06" db="EMBL/GenBank/DDBJ databases">
        <title>Antribacter stalactiti gen. nov., sp. nov., a new member of the family Nacardiaceae isolated from a cave.</title>
        <authorList>
            <person name="Kim I.S."/>
        </authorList>
    </citation>
    <scope>NUCLEOTIDE SEQUENCE [LARGE SCALE GENOMIC DNA]</scope>
    <source>
        <strain evidence="2 3">YC2-7</strain>
    </source>
</reference>
<dbReference type="EMBL" id="VCQU01000009">
    <property type="protein sequence ID" value="NMN98118.1"/>
    <property type="molecule type" value="Genomic_DNA"/>
</dbReference>
<proteinExistence type="predicted"/>
<feature type="transmembrane region" description="Helical" evidence="1">
    <location>
        <begin position="444"/>
        <end position="464"/>
    </location>
</feature>
<feature type="transmembrane region" description="Helical" evidence="1">
    <location>
        <begin position="273"/>
        <end position="298"/>
    </location>
</feature>
<keyword evidence="3" id="KW-1185">Reference proteome</keyword>
<comment type="caution">
    <text evidence="2">The sequence shown here is derived from an EMBL/GenBank/DDBJ whole genome shotgun (WGS) entry which is preliminary data.</text>
</comment>